<keyword evidence="3" id="KW-1185">Reference proteome</keyword>
<keyword evidence="1" id="KW-0812">Transmembrane</keyword>
<evidence type="ECO:0000313" key="3">
    <source>
        <dbReference type="Proteomes" id="UP001265259"/>
    </source>
</evidence>
<feature type="transmembrane region" description="Helical" evidence="1">
    <location>
        <begin position="106"/>
        <end position="124"/>
    </location>
</feature>
<keyword evidence="1" id="KW-0472">Membrane</keyword>
<protein>
    <submittedName>
        <fullName evidence="2">Uncharacterized protein</fullName>
    </submittedName>
</protein>
<accession>A0ABU3DFP1</accession>
<dbReference type="RefSeq" id="WP_311690282.1">
    <property type="nucleotide sequence ID" value="NZ_JAVRHL010000002.1"/>
</dbReference>
<organism evidence="2 3">
    <name type="scientific">Tropicimonas omnivorans</name>
    <dbReference type="NCBI Taxonomy" id="3075590"/>
    <lineage>
        <taxon>Bacteria</taxon>
        <taxon>Pseudomonadati</taxon>
        <taxon>Pseudomonadota</taxon>
        <taxon>Alphaproteobacteria</taxon>
        <taxon>Rhodobacterales</taxon>
        <taxon>Roseobacteraceae</taxon>
        <taxon>Tropicimonas</taxon>
    </lineage>
</organism>
<dbReference type="Proteomes" id="UP001265259">
    <property type="component" value="Unassembled WGS sequence"/>
</dbReference>
<evidence type="ECO:0000256" key="1">
    <source>
        <dbReference type="SAM" id="Phobius"/>
    </source>
</evidence>
<gene>
    <name evidence="2" type="ORF">RM543_07560</name>
</gene>
<keyword evidence="1" id="KW-1133">Transmembrane helix</keyword>
<reference evidence="2 3" key="1">
    <citation type="submission" date="2023-09" db="EMBL/GenBank/DDBJ databases">
        <authorList>
            <person name="Rey-Velasco X."/>
        </authorList>
    </citation>
    <scope>NUCLEOTIDE SEQUENCE [LARGE SCALE GENOMIC DNA]</scope>
    <source>
        <strain evidence="2 3">F158</strain>
    </source>
</reference>
<proteinExistence type="predicted"/>
<dbReference type="EMBL" id="JAVRHL010000002">
    <property type="protein sequence ID" value="MDT0682536.1"/>
    <property type="molecule type" value="Genomic_DNA"/>
</dbReference>
<evidence type="ECO:0000313" key="2">
    <source>
        <dbReference type="EMBL" id="MDT0682536.1"/>
    </source>
</evidence>
<comment type="caution">
    <text evidence="2">The sequence shown here is derived from an EMBL/GenBank/DDBJ whole genome shotgun (WGS) entry which is preliminary data.</text>
</comment>
<name>A0ABU3DFP1_9RHOB</name>
<sequence>MTALKQYSRLECDGIWRPGQDAQRREVIVSFGNASLVISDTANRALDHWSLAAVARMNPGEEPALYTPSAEASDTLEIEDSTMIEAIERVRAGLDRARPRQGRVRWLVTAGIAAAVIGLGVFWLPEALLQQAVGALPPSARADIGTELFRAIGRVSGAPCRTPRGDRALAQLHNRLVAPREGAILVLRDGLSGTVTLPGGLILLDRRLVEDHETPDVAAGYILAEVVRTEAESPMERLLRTSGPFATLKLLTSGEISDKTLNAYAEHLVGTERPQVAPTALLPKFQAARVSSTPYAYARDISGEATLPLIESDPMRGGDAEPVLTDSSWVALQNICGT</sequence>